<dbReference type="EMBL" id="VFIY01000004">
    <property type="protein sequence ID" value="TPD62819.1"/>
    <property type="molecule type" value="Genomic_DNA"/>
</dbReference>
<evidence type="ECO:0000313" key="2">
    <source>
        <dbReference type="Proteomes" id="UP000319148"/>
    </source>
</evidence>
<dbReference type="InterPro" id="IPR005186">
    <property type="entry name" value="FlaG"/>
</dbReference>
<dbReference type="Proteomes" id="UP000319148">
    <property type="component" value="Unassembled WGS sequence"/>
</dbReference>
<dbReference type="RefSeq" id="WP_139938069.1">
    <property type="nucleotide sequence ID" value="NZ_JBHSYP010000022.1"/>
</dbReference>
<keyword evidence="1" id="KW-0282">Flagellum</keyword>
<dbReference type="Pfam" id="PF03646">
    <property type="entry name" value="FlaG"/>
    <property type="match status" value="1"/>
</dbReference>
<name>A0A501PQL1_9PROT</name>
<dbReference type="SUPFAM" id="SSF160214">
    <property type="entry name" value="FlaG-like"/>
    <property type="match status" value="1"/>
</dbReference>
<comment type="caution">
    <text evidence="1">The sequence shown here is derived from an EMBL/GenBank/DDBJ whole genome shotgun (WGS) entry which is preliminary data.</text>
</comment>
<sequence length="153" mass="16426">MVDGIAISPSVPGAGIAKNAESYGSLNNVKETAALYKTEDTKKTPGSGAEQESQITAALKKAAEEDSSSLNAESIQEFLKKAEEVINASLPQELPNTTLRIDQDDATGIFVYQGVDKSSGEVVRQWPADEILKFLAYYREQEGAEGIVVDVET</sequence>
<gene>
    <name evidence="1" type="ORF">FIV46_01700</name>
</gene>
<protein>
    <submittedName>
        <fullName evidence="1">Flagellar protein FlaG</fullName>
    </submittedName>
</protein>
<proteinExistence type="predicted"/>
<keyword evidence="1" id="KW-0966">Cell projection</keyword>
<dbReference type="AlphaFoldDB" id="A0A501PQL1"/>
<dbReference type="Gene3D" id="3.30.160.170">
    <property type="entry name" value="FlaG-like"/>
    <property type="match status" value="1"/>
</dbReference>
<evidence type="ECO:0000313" key="1">
    <source>
        <dbReference type="EMBL" id="TPD62819.1"/>
    </source>
</evidence>
<dbReference type="InterPro" id="IPR035924">
    <property type="entry name" value="FlaG-like_sf"/>
</dbReference>
<accession>A0A501PQL1</accession>
<dbReference type="OrthoDB" id="8481134at2"/>
<organism evidence="1 2">
    <name type="scientific">Emcibacter nanhaiensis</name>
    <dbReference type="NCBI Taxonomy" id="1505037"/>
    <lineage>
        <taxon>Bacteria</taxon>
        <taxon>Pseudomonadati</taxon>
        <taxon>Pseudomonadota</taxon>
        <taxon>Alphaproteobacteria</taxon>
        <taxon>Emcibacterales</taxon>
        <taxon>Emcibacteraceae</taxon>
        <taxon>Emcibacter</taxon>
    </lineage>
</organism>
<keyword evidence="1" id="KW-0969">Cilium</keyword>
<reference evidence="2" key="1">
    <citation type="submission" date="2019-06" db="EMBL/GenBank/DDBJ databases">
        <title>The complete genome of Emcibacter congregatus ZYLT.</title>
        <authorList>
            <person name="Zhao Z."/>
        </authorList>
    </citation>
    <scope>NUCLEOTIDE SEQUENCE [LARGE SCALE GENOMIC DNA]</scope>
    <source>
        <strain evidence="2">MCCC 1A06723</strain>
    </source>
</reference>
<keyword evidence="2" id="KW-1185">Reference proteome</keyword>